<dbReference type="EMBL" id="ML741825">
    <property type="protein sequence ID" value="KAE8323779.1"/>
    <property type="molecule type" value="Genomic_DNA"/>
</dbReference>
<dbReference type="AlphaFoldDB" id="A0A5N6WV98"/>
<protein>
    <submittedName>
        <fullName evidence="1">Uncharacterized protein</fullName>
    </submittedName>
</protein>
<dbReference type="Proteomes" id="UP000325945">
    <property type="component" value="Unassembled WGS sequence"/>
</dbReference>
<proteinExistence type="predicted"/>
<keyword evidence="2" id="KW-1185">Reference proteome</keyword>
<sequence length="66" mass="7479">MAELFSLDTEKTNTLQILCYDLVCHVECPAITVKPFPPTMPLSRQVQRKRSGLIVTFILESFFASC</sequence>
<organism evidence="1 2">
    <name type="scientific">Aspergillus sergii</name>
    <dbReference type="NCBI Taxonomy" id="1034303"/>
    <lineage>
        <taxon>Eukaryota</taxon>
        <taxon>Fungi</taxon>
        <taxon>Dikarya</taxon>
        <taxon>Ascomycota</taxon>
        <taxon>Pezizomycotina</taxon>
        <taxon>Eurotiomycetes</taxon>
        <taxon>Eurotiomycetidae</taxon>
        <taxon>Eurotiales</taxon>
        <taxon>Aspergillaceae</taxon>
        <taxon>Aspergillus</taxon>
        <taxon>Aspergillus subgen. Circumdati</taxon>
    </lineage>
</organism>
<reference evidence="2" key="1">
    <citation type="submission" date="2019-04" db="EMBL/GenBank/DDBJ databases">
        <title>Friends and foes A comparative genomics studyof 23 Aspergillus species from section Flavi.</title>
        <authorList>
            <consortium name="DOE Joint Genome Institute"/>
            <person name="Kjaerbolling I."/>
            <person name="Vesth T."/>
            <person name="Frisvad J.C."/>
            <person name="Nybo J.L."/>
            <person name="Theobald S."/>
            <person name="Kildgaard S."/>
            <person name="Isbrandt T."/>
            <person name="Kuo A."/>
            <person name="Sato A."/>
            <person name="Lyhne E.K."/>
            <person name="Kogle M.E."/>
            <person name="Wiebenga A."/>
            <person name="Kun R.S."/>
            <person name="Lubbers R.J."/>
            <person name="Makela M.R."/>
            <person name="Barry K."/>
            <person name="Chovatia M."/>
            <person name="Clum A."/>
            <person name="Daum C."/>
            <person name="Haridas S."/>
            <person name="He G."/>
            <person name="LaButti K."/>
            <person name="Lipzen A."/>
            <person name="Mondo S."/>
            <person name="Riley R."/>
            <person name="Salamov A."/>
            <person name="Simmons B.A."/>
            <person name="Magnuson J.K."/>
            <person name="Henrissat B."/>
            <person name="Mortensen U.H."/>
            <person name="Larsen T.O."/>
            <person name="Devries R.P."/>
            <person name="Grigoriev I.V."/>
            <person name="Machida M."/>
            <person name="Baker S.E."/>
            <person name="Andersen M.R."/>
        </authorList>
    </citation>
    <scope>NUCLEOTIDE SEQUENCE [LARGE SCALE GENOMIC DNA]</scope>
    <source>
        <strain evidence="2">CBS 130017</strain>
    </source>
</reference>
<name>A0A5N6WV98_9EURO</name>
<evidence type="ECO:0000313" key="2">
    <source>
        <dbReference type="Proteomes" id="UP000325945"/>
    </source>
</evidence>
<accession>A0A5N6WV98</accession>
<gene>
    <name evidence="1" type="ORF">BDV39DRAFT_181570</name>
</gene>
<evidence type="ECO:0000313" key="1">
    <source>
        <dbReference type="EMBL" id="KAE8323779.1"/>
    </source>
</evidence>